<dbReference type="InParanoid" id="A0A3N4LZB8"/>
<evidence type="ECO:0000313" key="2">
    <source>
        <dbReference type="EMBL" id="RPB28253.1"/>
    </source>
</evidence>
<accession>A0A3N4LZB8</accession>
<dbReference type="AlphaFoldDB" id="A0A3N4LZB8"/>
<dbReference type="Proteomes" id="UP000267821">
    <property type="component" value="Unassembled WGS sequence"/>
</dbReference>
<name>A0A3N4LZB8_9PEZI</name>
<proteinExistence type="predicted"/>
<sequence length="87" mass="9928">MHQHEGSQRNAYRDQPQIRVTFSHQGNSTSNLRNLIVSFLEQANLILQQYIFLLPKADINRGMFCSAVFITIISFAKMLVSDENLAS</sequence>
<keyword evidence="1" id="KW-0472">Membrane</keyword>
<keyword evidence="1" id="KW-1133">Transmembrane helix</keyword>
<keyword evidence="3" id="KW-1185">Reference proteome</keyword>
<dbReference type="EMBL" id="ML121529">
    <property type="protein sequence ID" value="RPB28253.1"/>
    <property type="molecule type" value="Genomic_DNA"/>
</dbReference>
<protein>
    <submittedName>
        <fullName evidence="2">Uncharacterized protein</fullName>
    </submittedName>
</protein>
<feature type="transmembrane region" description="Helical" evidence="1">
    <location>
        <begin position="62"/>
        <end position="80"/>
    </location>
</feature>
<keyword evidence="1" id="KW-0812">Transmembrane</keyword>
<gene>
    <name evidence="2" type="ORF">L211DRAFT_369760</name>
</gene>
<organism evidence="2 3">
    <name type="scientific">Terfezia boudieri ATCC MYA-4762</name>
    <dbReference type="NCBI Taxonomy" id="1051890"/>
    <lineage>
        <taxon>Eukaryota</taxon>
        <taxon>Fungi</taxon>
        <taxon>Dikarya</taxon>
        <taxon>Ascomycota</taxon>
        <taxon>Pezizomycotina</taxon>
        <taxon>Pezizomycetes</taxon>
        <taxon>Pezizales</taxon>
        <taxon>Pezizaceae</taxon>
        <taxon>Terfezia</taxon>
    </lineage>
</organism>
<evidence type="ECO:0000313" key="3">
    <source>
        <dbReference type="Proteomes" id="UP000267821"/>
    </source>
</evidence>
<reference evidence="2 3" key="1">
    <citation type="journal article" date="2018" name="Nat. Ecol. Evol.">
        <title>Pezizomycetes genomes reveal the molecular basis of ectomycorrhizal truffle lifestyle.</title>
        <authorList>
            <person name="Murat C."/>
            <person name="Payen T."/>
            <person name="Noel B."/>
            <person name="Kuo A."/>
            <person name="Morin E."/>
            <person name="Chen J."/>
            <person name="Kohler A."/>
            <person name="Krizsan K."/>
            <person name="Balestrini R."/>
            <person name="Da Silva C."/>
            <person name="Montanini B."/>
            <person name="Hainaut M."/>
            <person name="Levati E."/>
            <person name="Barry K.W."/>
            <person name="Belfiori B."/>
            <person name="Cichocki N."/>
            <person name="Clum A."/>
            <person name="Dockter R.B."/>
            <person name="Fauchery L."/>
            <person name="Guy J."/>
            <person name="Iotti M."/>
            <person name="Le Tacon F."/>
            <person name="Lindquist E.A."/>
            <person name="Lipzen A."/>
            <person name="Malagnac F."/>
            <person name="Mello A."/>
            <person name="Molinier V."/>
            <person name="Miyauchi S."/>
            <person name="Poulain J."/>
            <person name="Riccioni C."/>
            <person name="Rubini A."/>
            <person name="Sitrit Y."/>
            <person name="Splivallo R."/>
            <person name="Traeger S."/>
            <person name="Wang M."/>
            <person name="Zifcakova L."/>
            <person name="Wipf D."/>
            <person name="Zambonelli A."/>
            <person name="Paolocci F."/>
            <person name="Nowrousian M."/>
            <person name="Ottonello S."/>
            <person name="Baldrian P."/>
            <person name="Spatafora J.W."/>
            <person name="Henrissat B."/>
            <person name="Nagy L.G."/>
            <person name="Aury J.M."/>
            <person name="Wincker P."/>
            <person name="Grigoriev I.V."/>
            <person name="Bonfante P."/>
            <person name="Martin F.M."/>
        </authorList>
    </citation>
    <scope>NUCLEOTIDE SEQUENCE [LARGE SCALE GENOMIC DNA]</scope>
    <source>
        <strain evidence="2 3">ATCC MYA-4762</strain>
    </source>
</reference>
<evidence type="ECO:0000256" key="1">
    <source>
        <dbReference type="SAM" id="Phobius"/>
    </source>
</evidence>